<dbReference type="EC" id="3.1.2.12" evidence="2 6"/>
<dbReference type="NCBIfam" id="TIGR02821">
    <property type="entry name" value="fghA_ester_D"/>
    <property type="match status" value="1"/>
</dbReference>
<protein>
    <recommendedName>
        <fullName evidence="2 6">S-formylglutathione hydrolase</fullName>
        <ecNumber evidence="2 6">3.1.2.12</ecNumber>
    </recommendedName>
</protein>
<evidence type="ECO:0000256" key="5">
    <source>
        <dbReference type="ARBA" id="ARBA00047590"/>
    </source>
</evidence>
<evidence type="ECO:0000256" key="3">
    <source>
        <dbReference type="ARBA" id="ARBA00022487"/>
    </source>
</evidence>
<evidence type="ECO:0000256" key="1">
    <source>
        <dbReference type="ARBA" id="ARBA00005622"/>
    </source>
</evidence>
<keyword evidence="3 8" id="KW-0719">Serine esterase</keyword>
<feature type="active site" description="Charge relay system" evidence="7">
    <location>
        <position position="149"/>
    </location>
</feature>
<comment type="catalytic activity">
    <reaction evidence="5 8">
        <text>S-formylglutathione + H2O = formate + glutathione + H(+)</text>
        <dbReference type="Rhea" id="RHEA:14961"/>
        <dbReference type="ChEBI" id="CHEBI:15377"/>
        <dbReference type="ChEBI" id="CHEBI:15378"/>
        <dbReference type="ChEBI" id="CHEBI:15740"/>
        <dbReference type="ChEBI" id="CHEBI:57688"/>
        <dbReference type="ChEBI" id="CHEBI:57925"/>
        <dbReference type="EC" id="3.1.2.12"/>
    </reaction>
</comment>
<comment type="caution">
    <text evidence="9">The sequence shown here is derived from an EMBL/GenBank/DDBJ whole genome shotgun (WGS) entry which is preliminary data.</text>
</comment>
<evidence type="ECO:0000256" key="8">
    <source>
        <dbReference type="RuleBase" id="RU363068"/>
    </source>
</evidence>
<dbReference type="GO" id="GO:0018738">
    <property type="term" value="F:S-formylglutathione hydrolase activity"/>
    <property type="evidence" value="ECO:0007669"/>
    <property type="project" value="UniProtKB-UniRule"/>
</dbReference>
<feature type="active site" description="Charge relay system" evidence="7">
    <location>
        <position position="225"/>
    </location>
</feature>
<dbReference type="InterPro" id="IPR000801">
    <property type="entry name" value="Esterase-like"/>
</dbReference>
<dbReference type="InterPro" id="IPR029058">
    <property type="entry name" value="AB_hydrolase_fold"/>
</dbReference>
<gene>
    <name evidence="9" type="primary">fghA</name>
    <name evidence="9" type="ORF">E5162_07180</name>
</gene>
<dbReference type="GO" id="GO:0005829">
    <property type="term" value="C:cytosol"/>
    <property type="evidence" value="ECO:0007669"/>
    <property type="project" value="TreeGrafter"/>
</dbReference>
<organism evidence="9 10">
    <name type="scientific">Marinicauda pacifica</name>
    <dbReference type="NCBI Taxonomy" id="1133559"/>
    <lineage>
        <taxon>Bacteria</taxon>
        <taxon>Pseudomonadati</taxon>
        <taxon>Pseudomonadota</taxon>
        <taxon>Alphaproteobacteria</taxon>
        <taxon>Maricaulales</taxon>
        <taxon>Maricaulaceae</taxon>
        <taxon>Marinicauda</taxon>
    </lineage>
</organism>
<dbReference type="FunFam" id="3.40.50.1820:FF:000002">
    <property type="entry name" value="S-formylglutathione hydrolase"/>
    <property type="match status" value="1"/>
</dbReference>
<accession>A0A4S2HAA1</accession>
<evidence type="ECO:0000256" key="6">
    <source>
        <dbReference type="NCBIfam" id="TIGR02821"/>
    </source>
</evidence>
<dbReference type="GO" id="GO:0046294">
    <property type="term" value="P:formaldehyde catabolic process"/>
    <property type="evidence" value="ECO:0007669"/>
    <property type="project" value="InterPro"/>
</dbReference>
<evidence type="ECO:0000313" key="10">
    <source>
        <dbReference type="Proteomes" id="UP000305451"/>
    </source>
</evidence>
<reference evidence="9 10" key="1">
    <citation type="journal article" date="2013" name="Int. J. Syst. Evol. Microbiol.">
        <title>Marinicauda pacifica gen. nov., sp. nov., a prosthecate alphaproteobacterium of the family Hyphomonadaceae isolated from deep seawater.</title>
        <authorList>
            <person name="Zhang X.Y."/>
            <person name="Li G.W."/>
            <person name="Wang C.S."/>
            <person name="Zhang Y.J."/>
            <person name="Xu X.W."/>
            <person name="Li H."/>
            <person name="Liu A."/>
            <person name="Liu C."/>
            <person name="Xie B.B."/>
            <person name="Qin Q.L."/>
            <person name="Xu Z."/>
            <person name="Chen X.L."/>
            <person name="Zhou B.C."/>
            <person name="Zhang Y.Z."/>
        </authorList>
    </citation>
    <scope>NUCLEOTIDE SEQUENCE [LARGE SCALE GENOMIC DNA]</scope>
    <source>
        <strain evidence="9 10">P-1 km-3</strain>
    </source>
</reference>
<comment type="similarity">
    <text evidence="1 8">Belongs to the esterase D family.</text>
</comment>
<comment type="function">
    <text evidence="8">Serine hydrolase involved in the detoxification of formaldehyde.</text>
</comment>
<dbReference type="OrthoDB" id="9782200at2"/>
<dbReference type="InterPro" id="IPR014186">
    <property type="entry name" value="S-formylglutathione_hydrol"/>
</dbReference>
<dbReference type="SUPFAM" id="SSF53474">
    <property type="entry name" value="alpha/beta-Hydrolases"/>
    <property type="match status" value="1"/>
</dbReference>
<evidence type="ECO:0000256" key="4">
    <source>
        <dbReference type="ARBA" id="ARBA00022801"/>
    </source>
</evidence>
<dbReference type="PANTHER" id="PTHR10061:SF0">
    <property type="entry name" value="S-FORMYLGLUTATHIONE HYDROLASE"/>
    <property type="match status" value="1"/>
</dbReference>
<dbReference type="Pfam" id="PF00756">
    <property type="entry name" value="Esterase"/>
    <property type="match status" value="1"/>
</dbReference>
<dbReference type="EMBL" id="SRXV01000002">
    <property type="protein sequence ID" value="TGY92847.1"/>
    <property type="molecule type" value="Genomic_DNA"/>
</dbReference>
<feature type="active site" description="Charge relay system" evidence="7">
    <location>
        <position position="258"/>
    </location>
</feature>
<dbReference type="PANTHER" id="PTHR10061">
    <property type="entry name" value="S-FORMYLGLUTATHIONE HYDROLASE"/>
    <property type="match status" value="1"/>
</dbReference>
<sequence>MIEKKSEALCFGGRQQVWTHKSEATATDMTFGLYLPPQAEEGPVPVLVFLSGLTCTHENVITKAGAQHYCAEHGIALLAPDTSPRGLDLPGEHDDYDFGSGAGFYLNATQEPWDAHYHMARYVRGELLDAAEMAAPGLDMDRVSITGHSMGGHGALTLALRHPDRFKSVSAFAPICAPSEVPWGEKAFSRYLGEDRKTWRRYDACALIEDGARVPEILVDQGLADNFLDEQLRPERLEEACRDTGITLTVRRQAGYDHSYYFISTFIGDHIRWAAERLKA</sequence>
<keyword evidence="4 8" id="KW-0378">Hydrolase</keyword>
<evidence type="ECO:0000256" key="7">
    <source>
        <dbReference type="PIRSR" id="PIRSR614186-1"/>
    </source>
</evidence>
<dbReference type="RefSeq" id="WP_135944392.1">
    <property type="nucleotide sequence ID" value="NZ_BMEI01000002.1"/>
</dbReference>
<evidence type="ECO:0000313" key="9">
    <source>
        <dbReference type="EMBL" id="TGY92847.1"/>
    </source>
</evidence>
<evidence type="ECO:0000256" key="2">
    <source>
        <dbReference type="ARBA" id="ARBA00012479"/>
    </source>
</evidence>
<proteinExistence type="inferred from homology"/>
<name>A0A4S2HAA1_9PROT</name>
<dbReference type="GO" id="GO:0052689">
    <property type="term" value="F:carboxylic ester hydrolase activity"/>
    <property type="evidence" value="ECO:0007669"/>
    <property type="project" value="UniProtKB-KW"/>
</dbReference>
<keyword evidence="10" id="KW-1185">Reference proteome</keyword>
<dbReference type="Proteomes" id="UP000305451">
    <property type="component" value="Unassembled WGS sequence"/>
</dbReference>
<dbReference type="AlphaFoldDB" id="A0A4S2HAA1"/>
<dbReference type="Gene3D" id="3.40.50.1820">
    <property type="entry name" value="alpha/beta hydrolase"/>
    <property type="match status" value="1"/>
</dbReference>